<comment type="catalytic activity">
    <reaction evidence="11">
        <text>L-seryl-[protein] + ATP = O-phospho-L-seryl-[protein] + ADP + H(+)</text>
        <dbReference type="Rhea" id="RHEA:17989"/>
        <dbReference type="Rhea" id="RHEA-COMP:9863"/>
        <dbReference type="Rhea" id="RHEA-COMP:11604"/>
        <dbReference type="ChEBI" id="CHEBI:15378"/>
        <dbReference type="ChEBI" id="CHEBI:29999"/>
        <dbReference type="ChEBI" id="CHEBI:30616"/>
        <dbReference type="ChEBI" id="CHEBI:83421"/>
        <dbReference type="ChEBI" id="CHEBI:456216"/>
        <dbReference type="EC" id="2.7.11.12"/>
    </reaction>
</comment>
<dbReference type="PROSITE" id="PS50011">
    <property type="entry name" value="PROTEIN_KINASE_DOM"/>
    <property type="match status" value="1"/>
</dbReference>
<dbReference type="GO" id="GO:0030553">
    <property type="term" value="F:cGMP binding"/>
    <property type="evidence" value="ECO:0007669"/>
    <property type="project" value="UniProtKB-KW"/>
</dbReference>
<dbReference type="InterPro" id="IPR014710">
    <property type="entry name" value="RmlC-like_jellyroll"/>
</dbReference>
<dbReference type="PANTHER" id="PTHR24353">
    <property type="entry name" value="CYCLIC NUCLEOTIDE-DEPENDENT PROTEIN KINASE"/>
    <property type="match status" value="1"/>
</dbReference>
<dbReference type="FunFam" id="1.10.510.10:FF:000210">
    <property type="entry name" value="Non-specific serine/threonine protein kinase"/>
    <property type="match status" value="1"/>
</dbReference>
<dbReference type="Gene3D" id="2.60.120.10">
    <property type="entry name" value="Jelly Rolls"/>
    <property type="match status" value="3"/>
</dbReference>
<dbReference type="InterPro" id="IPR017441">
    <property type="entry name" value="Protein_kinase_ATP_BS"/>
</dbReference>
<dbReference type="SMART" id="SM00133">
    <property type="entry name" value="S_TK_X"/>
    <property type="match status" value="1"/>
</dbReference>
<dbReference type="SMART" id="SM00220">
    <property type="entry name" value="S_TKc"/>
    <property type="match status" value="1"/>
</dbReference>
<dbReference type="FunCoup" id="A0A2R5GBG6">
    <property type="interactions" value="1"/>
</dbReference>
<dbReference type="InParanoid" id="A0A2R5GBG6"/>
<organism evidence="19 20">
    <name type="scientific">Hondaea fermentalgiana</name>
    <dbReference type="NCBI Taxonomy" id="2315210"/>
    <lineage>
        <taxon>Eukaryota</taxon>
        <taxon>Sar</taxon>
        <taxon>Stramenopiles</taxon>
        <taxon>Bigyra</taxon>
        <taxon>Labyrinthulomycetes</taxon>
        <taxon>Thraustochytrida</taxon>
        <taxon>Thraustochytriidae</taxon>
        <taxon>Hondaea</taxon>
    </lineage>
</organism>
<dbReference type="EC" id="2.7.11.12" evidence="2"/>
<keyword evidence="6 13" id="KW-0547">Nucleotide-binding</keyword>
<comment type="catalytic activity">
    <reaction evidence="10">
        <text>L-threonyl-[protein] + ATP = O-phospho-L-threonyl-[protein] + ADP + H(+)</text>
        <dbReference type="Rhea" id="RHEA:46608"/>
        <dbReference type="Rhea" id="RHEA-COMP:11060"/>
        <dbReference type="Rhea" id="RHEA-COMP:11605"/>
        <dbReference type="ChEBI" id="CHEBI:15378"/>
        <dbReference type="ChEBI" id="CHEBI:30013"/>
        <dbReference type="ChEBI" id="CHEBI:30616"/>
        <dbReference type="ChEBI" id="CHEBI:61977"/>
        <dbReference type="ChEBI" id="CHEBI:456216"/>
        <dbReference type="EC" id="2.7.11.12"/>
    </reaction>
</comment>
<dbReference type="PROSITE" id="PS00108">
    <property type="entry name" value="PROTEIN_KINASE_ST"/>
    <property type="match status" value="1"/>
</dbReference>
<dbReference type="InterPro" id="IPR008271">
    <property type="entry name" value="Ser/Thr_kinase_AS"/>
</dbReference>
<dbReference type="GO" id="GO:0004692">
    <property type="term" value="F:cGMP-dependent protein kinase activity"/>
    <property type="evidence" value="ECO:0007669"/>
    <property type="project" value="UniProtKB-EC"/>
</dbReference>
<reference evidence="19 20" key="1">
    <citation type="submission" date="2017-12" db="EMBL/GenBank/DDBJ databases">
        <title>Sequencing, de novo assembly and annotation of complete genome of a new Thraustochytrid species, strain FCC1311.</title>
        <authorList>
            <person name="Sedici K."/>
            <person name="Godart F."/>
            <person name="Aiese Cigliano R."/>
            <person name="Sanseverino W."/>
            <person name="Barakat M."/>
            <person name="Ortet P."/>
            <person name="Marechal E."/>
            <person name="Cagnac O."/>
            <person name="Amato A."/>
        </authorList>
    </citation>
    <scope>NUCLEOTIDE SEQUENCE [LARGE SCALE GENOMIC DNA]</scope>
</reference>
<dbReference type="PROSITE" id="PS00889">
    <property type="entry name" value="CNMP_BINDING_2"/>
    <property type="match status" value="3"/>
</dbReference>
<evidence type="ECO:0000259" key="17">
    <source>
        <dbReference type="PROSITE" id="PS50042"/>
    </source>
</evidence>
<dbReference type="Pfam" id="PF00069">
    <property type="entry name" value="Pkinase"/>
    <property type="match status" value="1"/>
</dbReference>
<evidence type="ECO:0000256" key="3">
    <source>
        <dbReference type="ARBA" id="ARBA00022527"/>
    </source>
</evidence>
<evidence type="ECO:0000256" key="8">
    <source>
        <dbReference type="ARBA" id="ARBA00022840"/>
    </source>
</evidence>
<accession>A0A2R5GBG6</accession>
<dbReference type="PROSITE" id="PS50042">
    <property type="entry name" value="CNMP_BINDING_3"/>
    <property type="match status" value="3"/>
</dbReference>
<dbReference type="AlphaFoldDB" id="A0A2R5GBG6"/>
<dbReference type="Pfam" id="PF00027">
    <property type="entry name" value="cNMP_binding"/>
    <property type="match status" value="3"/>
</dbReference>
<feature type="domain" description="Cyclic nucleotide-binding" evidence="17">
    <location>
        <begin position="222"/>
        <end position="326"/>
    </location>
</feature>
<dbReference type="Gene3D" id="1.10.510.10">
    <property type="entry name" value="Transferase(Phosphotransferase) domain 1"/>
    <property type="match status" value="1"/>
</dbReference>
<feature type="binding site" evidence="13">
    <location>
        <begin position="496"/>
        <end position="504"/>
    </location>
    <ligand>
        <name>ATP</name>
        <dbReference type="ChEBI" id="CHEBI:30616"/>
    </ligand>
</feature>
<evidence type="ECO:0000256" key="12">
    <source>
        <dbReference type="PIRSR" id="PIRSR000559-1"/>
    </source>
</evidence>
<sequence length="801" mass="89806">MGCTQSAPEETSSIQGRKKNTTKSLASAPLIDESYEGVSGDQAPDTLRADSKIHLALSAKRRGDIFDESFQPDSKELKSYKNALVDKDEEVEELLKNALQNNILFRDLSDGQLTFVLNALTTETVEEGTEIIKEGDTGHVFFIVEEGSFGFEINGANVGSCGAGDSFGELALLYNCPRAATVRCLEEAQVWCLERATYRHIIAGNVAKKQQEIRKALRRVSLLQQLSEEQVNRVSDAVETVHFKAGETILRKGDEGSVFYMIRRGEVKCTRAGSRESSYDIILGEGEYFGERALLMDEPRAANVIALTDVDCLVLDREAFLSILGPLREALDSNLGMRVIGTIPMFSQLSEHELRKMMRALREERFKRGDVVIRQDDPGSKFYLIREGTAKVTKTVEGVRRGAPTDVAELSAGEYFGEGALLKDEPRAANVVATSEELVCLTMDRDAFEKLLGPLQKIMKRELDQRDDEINEVVKKQVALVEESLKLSDLKILQTLGTGTFGRVKLVSCEKLGRTYALKMLQKAQIVAYRQQKNVMNEKNILMECDHPFILKLYKTFRDRHSLYFLLEVVLGGELFTLLHIRGGALGNADARFYAACVLDAIEYLHSLSIVYRDLKPENLMISAEGYIKVVDFGFAKKVADKTYTLCGTPEYLAPELVLGKGHNKAVDNWAIGILIFEMLTGASPFADPRGGDHMVICKNIVRGKIDFPRRFPEKARDLVQQLLVRDAHQRLGSLVGGTAEIKEHPWFKSVDWNELRRMRLKAPWIPPIRDGLDTSNFDPYPEDDYVEPYKPTGTQWDADF</sequence>
<evidence type="ECO:0000256" key="9">
    <source>
        <dbReference type="ARBA" id="ARBA00022992"/>
    </source>
</evidence>
<evidence type="ECO:0000256" key="11">
    <source>
        <dbReference type="ARBA" id="ARBA00047462"/>
    </source>
</evidence>
<feature type="domain" description="Cyclic nucleotide-binding" evidence="17">
    <location>
        <begin position="345"/>
        <end position="469"/>
    </location>
</feature>
<dbReference type="GO" id="GO:0005952">
    <property type="term" value="C:cAMP-dependent protein kinase complex"/>
    <property type="evidence" value="ECO:0007669"/>
    <property type="project" value="TreeGrafter"/>
</dbReference>
<dbReference type="GO" id="GO:0004691">
    <property type="term" value="F:cAMP-dependent protein kinase activity"/>
    <property type="evidence" value="ECO:0007669"/>
    <property type="project" value="TreeGrafter"/>
</dbReference>
<evidence type="ECO:0000256" key="2">
    <source>
        <dbReference type="ARBA" id="ARBA00012428"/>
    </source>
</evidence>
<dbReference type="PRINTS" id="PR00103">
    <property type="entry name" value="CAMPKINASE"/>
</dbReference>
<feature type="domain" description="Protein kinase" evidence="16">
    <location>
        <begin position="490"/>
        <end position="748"/>
    </location>
</feature>
<feature type="active site" description="Proton acceptor" evidence="12">
    <location>
        <position position="614"/>
    </location>
</feature>
<evidence type="ECO:0000313" key="20">
    <source>
        <dbReference type="Proteomes" id="UP000241890"/>
    </source>
</evidence>
<feature type="binding site" evidence="13 14">
    <location>
        <position position="519"/>
    </location>
    <ligand>
        <name>ATP</name>
        <dbReference type="ChEBI" id="CHEBI:30616"/>
    </ligand>
</feature>
<dbReference type="SUPFAM" id="SSF56112">
    <property type="entry name" value="Protein kinase-like (PK-like)"/>
    <property type="match status" value="1"/>
</dbReference>
<dbReference type="SUPFAM" id="SSF51206">
    <property type="entry name" value="cAMP-binding domain-like"/>
    <property type="match status" value="3"/>
</dbReference>
<dbReference type="InterPro" id="IPR018490">
    <property type="entry name" value="cNMP-bd_dom_sf"/>
</dbReference>
<evidence type="ECO:0000256" key="4">
    <source>
        <dbReference type="ARBA" id="ARBA00022535"/>
    </source>
</evidence>
<feature type="domain" description="AGC-kinase C-terminal" evidence="18">
    <location>
        <begin position="749"/>
        <end position="801"/>
    </location>
</feature>
<dbReference type="PROSITE" id="PS00107">
    <property type="entry name" value="PROTEIN_KINASE_ATP"/>
    <property type="match status" value="1"/>
</dbReference>
<dbReference type="GO" id="GO:0005524">
    <property type="term" value="F:ATP binding"/>
    <property type="evidence" value="ECO:0007669"/>
    <property type="project" value="UniProtKB-UniRule"/>
</dbReference>
<dbReference type="Gene3D" id="3.30.200.20">
    <property type="entry name" value="Phosphorylase Kinase, domain 1"/>
    <property type="match status" value="1"/>
</dbReference>
<dbReference type="PROSITE" id="PS51285">
    <property type="entry name" value="AGC_KINASE_CTER"/>
    <property type="match status" value="1"/>
</dbReference>
<dbReference type="InterPro" id="IPR000595">
    <property type="entry name" value="cNMP-bd_dom"/>
</dbReference>
<dbReference type="OrthoDB" id="63267at2759"/>
<keyword evidence="7 19" id="KW-0418">Kinase</keyword>
<protein>
    <recommendedName>
        <fullName evidence="2">cGMP-dependent protein kinase</fullName>
        <ecNumber evidence="2">2.7.11.12</ecNumber>
    </recommendedName>
</protein>
<evidence type="ECO:0000256" key="10">
    <source>
        <dbReference type="ARBA" id="ARBA00047298"/>
    </source>
</evidence>
<evidence type="ECO:0000256" key="15">
    <source>
        <dbReference type="SAM" id="MobiDB-lite"/>
    </source>
</evidence>
<evidence type="ECO:0000259" key="16">
    <source>
        <dbReference type="PROSITE" id="PS50011"/>
    </source>
</evidence>
<dbReference type="InterPro" id="IPR018488">
    <property type="entry name" value="cNMP-bd_CS"/>
</dbReference>
<evidence type="ECO:0000256" key="1">
    <source>
        <dbReference type="ARBA" id="ARBA00006352"/>
    </source>
</evidence>
<dbReference type="FunFam" id="3.30.200.20:FF:000042">
    <property type="entry name" value="Aurora kinase A"/>
    <property type="match status" value="1"/>
</dbReference>
<keyword evidence="9" id="KW-0142">cGMP-binding</keyword>
<evidence type="ECO:0000256" key="13">
    <source>
        <dbReference type="PIRSR" id="PIRSR000559-2"/>
    </source>
</evidence>
<evidence type="ECO:0000256" key="5">
    <source>
        <dbReference type="ARBA" id="ARBA00022679"/>
    </source>
</evidence>
<keyword evidence="3" id="KW-0723">Serine/threonine-protein kinase</keyword>
<dbReference type="PIRSF" id="PIRSF000559">
    <property type="entry name" value="cGMP-dep_kinase"/>
    <property type="match status" value="1"/>
</dbReference>
<dbReference type="PROSITE" id="PS00888">
    <property type="entry name" value="CNMP_BINDING_1"/>
    <property type="match status" value="1"/>
</dbReference>
<dbReference type="Proteomes" id="UP000241890">
    <property type="component" value="Unassembled WGS sequence"/>
</dbReference>
<feature type="region of interest" description="Disordered" evidence="15">
    <location>
        <begin position="1"/>
        <end position="44"/>
    </location>
</feature>
<evidence type="ECO:0000256" key="7">
    <source>
        <dbReference type="ARBA" id="ARBA00022777"/>
    </source>
</evidence>
<name>A0A2R5GBG6_9STRA</name>
<keyword evidence="8 13" id="KW-0067">ATP-binding</keyword>
<feature type="domain" description="Cyclic nucleotide-binding" evidence="17">
    <location>
        <begin position="104"/>
        <end position="219"/>
    </location>
</feature>
<evidence type="ECO:0000256" key="14">
    <source>
        <dbReference type="PROSITE-ProRule" id="PRU10141"/>
    </source>
</evidence>
<comment type="caution">
    <text evidence="19">The sequence shown here is derived from an EMBL/GenBank/DDBJ whole genome shotgun (WGS) entry which is preliminary data.</text>
</comment>
<keyword evidence="4" id="KW-0140">cGMP</keyword>
<dbReference type="InterPro" id="IPR011009">
    <property type="entry name" value="Kinase-like_dom_sf"/>
</dbReference>
<keyword evidence="20" id="KW-1185">Reference proteome</keyword>
<dbReference type="InterPro" id="IPR000961">
    <property type="entry name" value="AGC-kinase_C"/>
</dbReference>
<evidence type="ECO:0000313" key="19">
    <source>
        <dbReference type="EMBL" id="GBG25064.1"/>
    </source>
</evidence>
<comment type="similarity">
    <text evidence="1">Belongs to the protein kinase superfamily. AGC Ser/Thr protein kinase family. cGMP subfamily.</text>
</comment>
<keyword evidence="5" id="KW-0808">Transferase</keyword>
<evidence type="ECO:0000259" key="18">
    <source>
        <dbReference type="PROSITE" id="PS51285"/>
    </source>
</evidence>
<proteinExistence type="inferred from homology"/>
<dbReference type="CDD" id="cd00038">
    <property type="entry name" value="CAP_ED"/>
    <property type="match status" value="3"/>
</dbReference>
<dbReference type="EMBL" id="BEYU01000011">
    <property type="protein sequence ID" value="GBG25064.1"/>
    <property type="molecule type" value="Genomic_DNA"/>
</dbReference>
<dbReference type="SMART" id="SM00100">
    <property type="entry name" value="cNMP"/>
    <property type="match status" value="3"/>
</dbReference>
<gene>
    <name evidence="19" type="ORF">FCC1311_012812</name>
</gene>
<feature type="compositionally biased region" description="Polar residues" evidence="15">
    <location>
        <begin position="1"/>
        <end position="15"/>
    </location>
</feature>
<dbReference type="PANTHER" id="PTHR24353:SF143">
    <property type="entry name" value="PROTEIN KINASE DOMAIN-CONTAINING PROTEIN"/>
    <property type="match status" value="1"/>
</dbReference>
<dbReference type="InterPro" id="IPR002374">
    <property type="entry name" value="cGMP_dep_kinase"/>
</dbReference>
<evidence type="ECO:0000256" key="6">
    <source>
        <dbReference type="ARBA" id="ARBA00022741"/>
    </source>
</evidence>
<dbReference type="InterPro" id="IPR000719">
    <property type="entry name" value="Prot_kinase_dom"/>
</dbReference>